<feature type="domain" description="ABC transporter" evidence="5">
    <location>
        <begin position="52"/>
        <end position="342"/>
    </location>
</feature>
<dbReference type="InterPro" id="IPR003593">
    <property type="entry name" value="AAA+_ATPase"/>
</dbReference>
<feature type="domain" description="ABC transporter" evidence="5">
    <location>
        <begin position="443"/>
        <end position="681"/>
    </location>
</feature>
<dbReference type="PANTHER" id="PTHR19211">
    <property type="entry name" value="ATP-BINDING TRANSPORT PROTEIN-RELATED"/>
    <property type="match status" value="1"/>
</dbReference>
<proteinExistence type="predicted"/>
<protein>
    <recommendedName>
        <fullName evidence="5">ABC transporter domain-containing protein</fullName>
    </recommendedName>
</protein>
<feature type="region of interest" description="Disordered" evidence="4">
    <location>
        <begin position="363"/>
        <end position="386"/>
    </location>
</feature>
<keyword evidence="2" id="KW-0547">Nucleotide-binding</keyword>
<feature type="region of interest" description="Disordered" evidence="4">
    <location>
        <begin position="651"/>
        <end position="670"/>
    </location>
</feature>
<organism evidence="6 7">
    <name type="scientific">Podospora comata</name>
    <dbReference type="NCBI Taxonomy" id="48703"/>
    <lineage>
        <taxon>Eukaryota</taxon>
        <taxon>Fungi</taxon>
        <taxon>Dikarya</taxon>
        <taxon>Ascomycota</taxon>
        <taxon>Pezizomycotina</taxon>
        <taxon>Sordariomycetes</taxon>
        <taxon>Sordariomycetidae</taxon>
        <taxon>Sordariales</taxon>
        <taxon>Podosporaceae</taxon>
        <taxon>Podospora</taxon>
    </lineage>
</organism>
<dbReference type="PANTHER" id="PTHR19211:SF135">
    <property type="entry name" value="ATPASE, PUTATIVE (AFU_ORTHOLOGUE AFUA_1G16440)-RELATED"/>
    <property type="match status" value="1"/>
</dbReference>
<evidence type="ECO:0000259" key="5">
    <source>
        <dbReference type="PROSITE" id="PS50893"/>
    </source>
</evidence>
<gene>
    <name evidence="6" type="ORF">PODCO_122860</name>
</gene>
<evidence type="ECO:0000256" key="1">
    <source>
        <dbReference type="ARBA" id="ARBA00022737"/>
    </source>
</evidence>
<sequence>MTSANSTSATTILCTCKQTRFHISDRPNYRELDISGLNITIVPGASSPSSTTTKKGKGKAGAEGTEILSNADLKLKAGARYALVGRNGAGKSTLLRAISEKLIPGIPEEVRVGILQQTGIPDDADDDEWKDGGSGTGGQTVLEQVVDRATAKGEVEKDIKQLTKGVNDPDPYGTLRAVRKLKYERMQKKLFVLDKDASLRSGARGLQARKALVEFEKEAKKILTGLGFTDAYRARLANTLSGGWQMRSNLAVALLQETDILILDEPTNFLDLLGIIWLQKYLEGLEDIHPTPPTLILVSHDRDFTSTVCTDLMILKDRGLAYFHGDLPTYEAAQTERKLYLTKMKDAQDKQKAHIQDSIQKNMAAGRKNDDQNKLRQAKSRQKKLDDRWGMQVNAKGHKFKLNRDMAGYHESAREAIDIPKDDKSVSISLPLPPDLRFPGPLISLENVSFRYKIKGRPAHLVVPTLQDITLSVSMGDRIGIVGLNGAGKSTLIRLLVSDPTSSPSGSMSGAIQKHPRLKLGYYSQHAVTSLLSLGRATPSLTALSLLMSETAGVMEEPEVRGLLGSLGLPGRLASDVPLTKLSGGQLVRCELARLLWSHPHCLVLDEPTTHLDYETVTALREALRYWPGAVVLVSHDRWFVKGAVENLKDEDVDSDGEADDDEEDEEEQKRRRLVYKLVAGKEGGKMTLLDKGGVSQFEEGVEKKVRKMMAT</sequence>
<dbReference type="Pfam" id="PF00005">
    <property type="entry name" value="ABC_tran"/>
    <property type="match status" value="3"/>
</dbReference>
<evidence type="ECO:0000256" key="4">
    <source>
        <dbReference type="SAM" id="MobiDB-lite"/>
    </source>
</evidence>
<feature type="compositionally biased region" description="Acidic residues" evidence="4">
    <location>
        <begin position="651"/>
        <end position="667"/>
    </location>
</feature>
<dbReference type="InterPro" id="IPR003439">
    <property type="entry name" value="ABC_transporter-like_ATP-bd"/>
</dbReference>
<keyword evidence="1" id="KW-0677">Repeat</keyword>
<accession>A0ABY6S090</accession>
<dbReference type="InterPro" id="IPR032781">
    <property type="entry name" value="ABC_tran_Xtn"/>
</dbReference>
<reference evidence="6" key="1">
    <citation type="submission" date="2018-02" db="EMBL/GenBank/DDBJ databases">
        <authorList>
            <person name="Silar P."/>
        </authorList>
    </citation>
    <scope>NUCLEOTIDE SEQUENCE [LARGE SCALE GENOMIC DNA]</scope>
    <source>
        <strain evidence="6">T</strain>
    </source>
</reference>
<dbReference type="Proteomes" id="UP000280685">
    <property type="component" value="Chromosome 1"/>
</dbReference>
<dbReference type="EMBL" id="LR026964">
    <property type="protein sequence ID" value="VBB73930.1"/>
    <property type="molecule type" value="Genomic_DNA"/>
</dbReference>
<dbReference type="CDD" id="cd03221">
    <property type="entry name" value="ABCF_EF-3"/>
    <property type="match status" value="1"/>
</dbReference>
<evidence type="ECO:0000256" key="3">
    <source>
        <dbReference type="ARBA" id="ARBA00022840"/>
    </source>
</evidence>
<dbReference type="PROSITE" id="PS50893">
    <property type="entry name" value="ABC_TRANSPORTER_2"/>
    <property type="match status" value="2"/>
</dbReference>
<evidence type="ECO:0000313" key="7">
    <source>
        <dbReference type="Proteomes" id="UP000280685"/>
    </source>
</evidence>
<dbReference type="Pfam" id="PF12848">
    <property type="entry name" value="ABC_tran_Xtn"/>
    <property type="match status" value="1"/>
</dbReference>
<dbReference type="Gene3D" id="3.40.50.300">
    <property type="entry name" value="P-loop containing nucleotide triphosphate hydrolases"/>
    <property type="match status" value="2"/>
</dbReference>
<dbReference type="InterPro" id="IPR050611">
    <property type="entry name" value="ABCF"/>
</dbReference>
<keyword evidence="7" id="KW-1185">Reference proteome</keyword>
<name>A0ABY6S090_PODCO</name>
<evidence type="ECO:0000256" key="2">
    <source>
        <dbReference type="ARBA" id="ARBA00022741"/>
    </source>
</evidence>
<dbReference type="SUPFAM" id="SSF52540">
    <property type="entry name" value="P-loop containing nucleoside triphosphate hydrolases"/>
    <property type="match status" value="2"/>
</dbReference>
<evidence type="ECO:0000313" key="6">
    <source>
        <dbReference type="EMBL" id="VBB73930.1"/>
    </source>
</evidence>
<dbReference type="InterPro" id="IPR027417">
    <property type="entry name" value="P-loop_NTPase"/>
</dbReference>
<keyword evidence="3" id="KW-0067">ATP-binding</keyword>
<dbReference type="SMART" id="SM00382">
    <property type="entry name" value="AAA"/>
    <property type="match status" value="2"/>
</dbReference>